<dbReference type="PANTHER" id="PTHR46093">
    <property type="entry name" value="ACYL-COA-BINDING DOMAIN-CONTAINING PROTEIN 5"/>
    <property type="match status" value="1"/>
</dbReference>
<dbReference type="SUPFAM" id="SSF117281">
    <property type="entry name" value="Kelch motif"/>
    <property type="match status" value="1"/>
</dbReference>
<feature type="region of interest" description="Disordered" evidence="3">
    <location>
        <begin position="622"/>
        <end position="664"/>
    </location>
</feature>
<evidence type="ECO:0000313" key="4">
    <source>
        <dbReference type="EMBL" id="KAG6469135.1"/>
    </source>
</evidence>
<dbReference type="InterPro" id="IPR015915">
    <property type="entry name" value="Kelch-typ_b-propeller"/>
</dbReference>
<keyword evidence="2" id="KW-0677">Repeat</keyword>
<feature type="region of interest" description="Disordered" evidence="3">
    <location>
        <begin position="102"/>
        <end position="123"/>
    </location>
</feature>
<dbReference type="Proteomes" id="UP000734854">
    <property type="component" value="Unassembled WGS sequence"/>
</dbReference>
<accession>A0A8J5C7R1</accession>
<evidence type="ECO:0000256" key="2">
    <source>
        <dbReference type="ARBA" id="ARBA00022737"/>
    </source>
</evidence>
<protein>
    <submittedName>
        <fullName evidence="4">Uncharacterized protein</fullName>
    </submittedName>
</protein>
<comment type="caution">
    <text evidence="4">The sequence shown here is derived from an EMBL/GenBank/DDBJ whole genome shotgun (WGS) entry which is preliminary data.</text>
</comment>
<organism evidence="4 5">
    <name type="scientific">Zingiber officinale</name>
    <name type="common">Ginger</name>
    <name type="synonym">Amomum zingiber</name>
    <dbReference type="NCBI Taxonomy" id="94328"/>
    <lineage>
        <taxon>Eukaryota</taxon>
        <taxon>Viridiplantae</taxon>
        <taxon>Streptophyta</taxon>
        <taxon>Embryophyta</taxon>
        <taxon>Tracheophyta</taxon>
        <taxon>Spermatophyta</taxon>
        <taxon>Magnoliopsida</taxon>
        <taxon>Liliopsida</taxon>
        <taxon>Zingiberales</taxon>
        <taxon>Zingiberaceae</taxon>
        <taxon>Zingiber</taxon>
    </lineage>
</organism>
<sequence>MRWEVVHADAGEVADGRASEAEGICGPGVRWGHSCNTVQGGRYLYVFGGYGHNKRQTNDVHVFDTGSCQIALSFCPHGGSQDDKATFKEKLKVGAVSGVGSDSMKSWSKPTLKGTPPSPRDSHSCTTLGDKLFVFGGTDGKNPLKDTYILDTLSNTWIAPNLFGEGPNAREGHGAALVDKRIFIFGGCGKSETQEEKYYNDLYILDTEKLTWERAVTSGSPPSARDCHSCSAWKNQIIVLGGEDSSGFYLSDAYILNAGFVEDSPLFLMYFDMVPFIIVAKALQSFMTHDEVGIATKALQDFMTHDEISALGTSDTSCSAHKTDTLGWEPLKTFGKIFPPRAGHTTVALGSNLFVFGGFLDAKSLYDDIYVLNVESRIWSKVIPENQGPCARFAVAGDCLDQWKGDLVFLGGCSESLYALDDMYYLHTDIPIVNGICDRRPEKLCIRRDLKKMYQQEDLLYPGNIKDNIFLKHSYRLHEINQAGMNFYLKTYSSFCNYQLSTYLAVRLSQVTLLSCYSACNAVSLISLTQIKPCKEGKVSYSCILMCLNLIKTIAYIYCCTDSKLSYHKSSGKVTFEARVINLNKFGYVIETIIDGKLLHGMLFSSTSNISKDNHVHCRMADDNSNKENTDLPTYVTSTPVERGKISDQEQLDSPGAKKPRNSNPFIDILGSNLTNLTPSVKASWNVEPVSRVLLDVEYDDSSNVPKVPIDQNLSGNFSASAPESSFLNQGVSGVWDCEVMSSVTIKSLPYLSLTIDLGMFWIGRCHSLTEVPGSSSPCIGSYQPMVLRLFEKSLRGFWVRGREARAFRDDFQGPNVADRYARLGGL</sequence>
<dbReference type="Pfam" id="PF24681">
    <property type="entry name" value="Kelch_KLHDC2_KLHL20_DRC7"/>
    <property type="match status" value="2"/>
</dbReference>
<dbReference type="AlphaFoldDB" id="A0A8J5C7R1"/>
<name>A0A8J5C7R1_ZINOF</name>
<dbReference type="PANTHER" id="PTHR46093:SF9">
    <property type="entry name" value="DCD DOMAIN-CONTAINING PROTEIN"/>
    <property type="match status" value="1"/>
</dbReference>
<gene>
    <name evidence="4" type="ORF">ZIOFF_073833</name>
</gene>
<feature type="compositionally biased region" description="Polar residues" evidence="3">
    <location>
        <begin position="631"/>
        <end position="640"/>
    </location>
</feature>
<evidence type="ECO:0000256" key="1">
    <source>
        <dbReference type="ARBA" id="ARBA00022441"/>
    </source>
</evidence>
<reference evidence="4 5" key="1">
    <citation type="submission" date="2020-08" db="EMBL/GenBank/DDBJ databases">
        <title>Plant Genome Project.</title>
        <authorList>
            <person name="Zhang R.-G."/>
        </authorList>
    </citation>
    <scope>NUCLEOTIDE SEQUENCE [LARGE SCALE GENOMIC DNA]</scope>
    <source>
        <tissue evidence="4">Rhizome</tissue>
    </source>
</reference>
<dbReference type="Gene3D" id="2.120.10.80">
    <property type="entry name" value="Kelch-type beta propeller"/>
    <property type="match status" value="3"/>
</dbReference>
<keyword evidence="1" id="KW-0880">Kelch repeat</keyword>
<evidence type="ECO:0000256" key="3">
    <source>
        <dbReference type="SAM" id="MobiDB-lite"/>
    </source>
</evidence>
<evidence type="ECO:0000313" key="5">
    <source>
        <dbReference type="Proteomes" id="UP000734854"/>
    </source>
</evidence>
<dbReference type="InterPro" id="IPR011043">
    <property type="entry name" value="Gal_Oxase/kelch_b-propeller"/>
</dbReference>
<dbReference type="EMBL" id="JACMSC010000022">
    <property type="protein sequence ID" value="KAG6469135.1"/>
    <property type="molecule type" value="Genomic_DNA"/>
</dbReference>
<proteinExistence type="predicted"/>
<keyword evidence="5" id="KW-1185">Reference proteome</keyword>
<dbReference type="SUPFAM" id="SSF50965">
    <property type="entry name" value="Galactose oxidase, central domain"/>
    <property type="match status" value="1"/>
</dbReference>